<sequence length="173" mass="19994">MCSENRLRVRGFGGRRVSYGYAYDDSAVRESVTAMCTTIRWSEIQLRLQRFGRRLWLENWLQWLRRFGGRRFDTVREYYDSAAGDSVRLESTTIRRPEARLLTATTIRCGQRLLRMAVTIRCGQRISYGHDDSMRGEATYGHDDSMRLEAPYGSDNCDLVRESVTATAIQCGQ</sequence>
<proteinExistence type="predicted"/>
<accession>A0A3N4HQI0</accession>
<organism evidence="1 2">
    <name type="scientific">Ascobolus immersus RN42</name>
    <dbReference type="NCBI Taxonomy" id="1160509"/>
    <lineage>
        <taxon>Eukaryota</taxon>
        <taxon>Fungi</taxon>
        <taxon>Dikarya</taxon>
        <taxon>Ascomycota</taxon>
        <taxon>Pezizomycotina</taxon>
        <taxon>Pezizomycetes</taxon>
        <taxon>Pezizales</taxon>
        <taxon>Ascobolaceae</taxon>
        <taxon>Ascobolus</taxon>
    </lineage>
</organism>
<evidence type="ECO:0000313" key="2">
    <source>
        <dbReference type="Proteomes" id="UP000275078"/>
    </source>
</evidence>
<reference evidence="1 2" key="1">
    <citation type="journal article" date="2018" name="Nat. Ecol. Evol.">
        <title>Pezizomycetes genomes reveal the molecular basis of ectomycorrhizal truffle lifestyle.</title>
        <authorList>
            <person name="Murat C."/>
            <person name="Payen T."/>
            <person name="Noel B."/>
            <person name="Kuo A."/>
            <person name="Morin E."/>
            <person name="Chen J."/>
            <person name="Kohler A."/>
            <person name="Krizsan K."/>
            <person name="Balestrini R."/>
            <person name="Da Silva C."/>
            <person name="Montanini B."/>
            <person name="Hainaut M."/>
            <person name="Levati E."/>
            <person name="Barry K.W."/>
            <person name="Belfiori B."/>
            <person name="Cichocki N."/>
            <person name="Clum A."/>
            <person name="Dockter R.B."/>
            <person name="Fauchery L."/>
            <person name="Guy J."/>
            <person name="Iotti M."/>
            <person name="Le Tacon F."/>
            <person name="Lindquist E.A."/>
            <person name="Lipzen A."/>
            <person name="Malagnac F."/>
            <person name="Mello A."/>
            <person name="Molinier V."/>
            <person name="Miyauchi S."/>
            <person name="Poulain J."/>
            <person name="Riccioni C."/>
            <person name="Rubini A."/>
            <person name="Sitrit Y."/>
            <person name="Splivallo R."/>
            <person name="Traeger S."/>
            <person name="Wang M."/>
            <person name="Zifcakova L."/>
            <person name="Wipf D."/>
            <person name="Zambonelli A."/>
            <person name="Paolocci F."/>
            <person name="Nowrousian M."/>
            <person name="Ottonello S."/>
            <person name="Baldrian P."/>
            <person name="Spatafora J.W."/>
            <person name="Henrissat B."/>
            <person name="Nagy L.G."/>
            <person name="Aury J.M."/>
            <person name="Wincker P."/>
            <person name="Grigoriev I.V."/>
            <person name="Bonfante P."/>
            <person name="Martin F.M."/>
        </authorList>
    </citation>
    <scope>NUCLEOTIDE SEQUENCE [LARGE SCALE GENOMIC DNA]</scope>
    <source>
        <strain evidence="1 2">RN42</strain>
    </source>
</reference>
<dbReference type="AlphaFoldDB" id="A0A3N4HQI0"/>
<gene>
    <name evidence="1" type="ORF">BJ508DRAFT_313248</name>
</gene>
<evidence type="ECO:0000313" key="1">
    <source>
        <dbReference type="EMBL" id="RPA74050.1"/>
    </source>
</evidence>
<dbReference type="Proteomes" id="UP000275078">
    <property type="component" value="Unassembled WGS sequence"/>
</dbReference>
<keyword evidence="2" id="KW-1185">Reference proteome</keyword>
<dbReference type="EMBL" id="ML119802">
    <property type="protein sequence ID" value="RPA74050.1"/>
    <property type="molecule type" value="Genomic_DNA"/>
</dbReference>
<name>A0A3N4HQI0_ASCIM</name>
<protein>
    <submittedName>
        <fullName evidence="1">Uncharacterized protein</fullName>
    </submittedName>
</protein>